<dbReference type="OrthoDB" id="9792800at2"/>
<gene>
    <name evidence="3" type="ORF">BC643_3015</name>
</gene>
<keyword evidence="3" id="KW-0540">Nuclease</keyword>
<keyword evidence="4" id="KW-1185">Reference proteome</keyword>
<dbReference type="Pfam" id="PF20469">
    <property type="entry name" value="OLD-like_TOPRIM"/>
    <property type="match status" value="1"/>
</dbReference>
<accession>A0A419WAY5</accession>
<dbReference type="PANTHER" id="PTHR43581">
    <property type="entry name" value="ATP/GTP PHOSPHATASE"/>
    <property type="match status" value="1"/>
</dbReference>
<feature type="domain" description="OLD protein-like TOPRIM" evidence="2">
    <location>
        <begin position="392"/>
        <end position="456"/>
    </location>
</feature>
<dbReference type="PANTHER" id="PTHR43581:SF4">
    <property type="entry name" value="ATP_GTP PHOSPHATASE"/>
    <property type="match status" value="1"/>
</dbReference>
<dbReference type="EMBL" id="RAPN01000001">
    <property type="protein sequence ID" value="RKD92640.1"/>
    <property type="molecule type" value="Genomic_DNA"/>
</dbReference>
<dbReference type="InterPro" id="IPR041685">
    <property type="entry name" value="AAA_GajA/Old/RecF-like"/>
</dbReference>
<keyword evidence="3" id="KW-0378">Hydrolase</keyword>
<keyword evidence="3" id="KW-0255">Endonuclease</keyword>
<dbReference type="Gene3D" id="3.40.50.300">
    <property type="entry name" value="P-loop containing nucleotide triphosphate hydrolases"/>
    <property type="match status" value="1"/>
</dbReference>
<dbReference type="SUPFAM" id="SSF52540">
    <property type="entry name" value="P-loop containing nucleoside triphosphate hydrolases"/>
    <property type="match status" value="1"/>
</dbReference>
<evidence type="ECO:0000313" key="4">
    <source>
        <dbReference type="Proteomes" id="UP000283387"/>
    </source>
</evidence>
<dbReference type="AlphaFoldDB" id="A0A419WAY5"/>
<dbReference type="Proteomes" id="UP000283387">
    <property type="component" value="Unassembled WGS sequence"/>
</dbReference>
<evidence type="ECO:0000313" key="3">
    <source>
        <dbReference type="EMBL" id="RKD92640.1"/>
    </source>
</evidence>
<protein>
    <submittedName>
        <fullName evidence="3">Putative ATP-dependent endonuclease of OLD family</fullName>
    </submittedName>
</protein>
<sequence length="586" mass="66343">MGILIDQLRVSGFRGLDAFEISLSHSTVLTGTNNVGKTSVLKALQLALGSRTFLTVDDLNIAENSVADQIIVDIRIIPVGADGKPANEFEEDWETIFTADNIQIEGAQNYVGLRNIFSYNRLKSEFEKSQVILKSWTPAAGQKWQDLPTTRARIDLSKMPFYYIEAQRDVVDDLKQRTSFLGKLLADVSKSYSSADIGALEELIKELNEQAVQKSDILSTIRTVLKGVDTAMDRQDSKIELSPFSKKLRDLNKNISIHYGEAANSFTMDYHGMGTRSWSSLLTFKAFVTQNATLSAAEDIPFFPIIAIEEPEAHLHPNAQKKLYGQMYDMPGQKIISTHSPYIASCAGFNEIRGLYKENGRIKCGEFNYDSLTSDEQRKLRQKVINTRGEIFFSKAIVLFEGETEEQALPILAEKYFNRPAYELGIDFIGVGGAGAYFPFIQFAEAFNIPWYIFSDGEPDPVAKMTAAVRKLMGTSFTNIQNEENIFIIDGNEDFEKYIVRLNFLNDIITYVKSVELPKCVNIQHRQRKEAEIDRLYNNQYVLDQAKNNKTEWALIFAYAIYQSRQALPPLVIKMLNQIKSDLHYD</sequence>
<proteinExistence type="predicted"/>
<reference evidence="3 4" key="1">
    <citation type="submission" date="2018-09" db="EMBL/GenBank/DDBJ databases">
        <title>Genomic Encyclopedia of Archaeal and Bacterial Type Strains, Phase II (KMG-II): from individual species to whole genera.</title>
        <authorList>
            <person name="Goeker M."/>
        </authorList>
    </citation>
    <scope>NUCLEOTIDE SEQUENCE [LARGE SCALE GENOMIC DNA]</scope>
    <source>
        <strain evidence="3 4">DSM 27148</strain>
    </source>
</reference>
<comment type="caution">
    <text evidence="3">The sequence shown here is derived from an EMBL/GenBank/DDBJ whole genome shotgun (WGS) entry which is preliminary data.</text>
</comment>
<feature type="domain" description="Endonuclease GajA/Old nuclease/RecF-like AAA" evidence="1">
    <location>
        <begin position="5"/>
        <end position="344"/>
    </location>
</feature>
<dbReference type="GO" id="GO:0004519">
    <property type="term" value="F:endonuclease activity"/>
    <property type="evidence" value="ECO:0007669"/>
    <property type="project" value="UniProtKB-KW"/>
</dbReference>
<organism evidence="3 4">
    <name type="scientific">Mangrovibacterium diazotrophicum</name>
    <dbReference type="NCBI Taxonomy" id="1261403"/>
    <lineage>
        <taxon>Bacteria</taxon>
        <taxon>Pseudomonadati</taxon>
        <taxon>Bacteroidota</taxon>
        <taxon>Bacteroidia</taxon>
        <taxon>Marinilabiliales</taxon>
        <taxon>Prolixibacteraceae</taxon>
        <taxon>Mangrovibacterium</taxon>
    </lineage>
</organism>
<dbReference type="InterPro" id="IPR027417">
    <property type="entry name" value="P-loop_NTPase"/>
</dbReference>
<dbReference type="InterPro" id="IPR034139">
    <property type="entry name" value="TOPRIM_OLD"/>
</dbReference>
<evidence type="ECO:0000259" key="2">
    <source>
        <dbReference type="Pfam" id="PF20469"/>
    </source>
</evidence>
<name>A0A419WAY5_9BACT</name>
<dbReference type="CDD" id="cd01026">
    <property type="entry name" value="TOPRIM_OLD"/>
    <property type="match status" value="1"/>
</dbReference>
<dbReference type="Pfam" id="PF13175">
    <property type="entry name" value="AAA_15"/>
    <property type="match status" value="1"/>
</dbReference>
<dbReference type="InterPro" id="IPR051396">
    <property type="entry name" value="Bact_Antivir_Def_Nuclease"/>
</dbReference>
<evidence type="ECO:0000259" key="1">
    <source>
        <dbReference type="Pfam" id="PF13175"/>
    </source>
</evidence>
<dbReference type="RefSeq" id="WP_120273830.1">
    <property type="nucleotide sequence ID" value="NZ_RAPN01000001.1"/>
</dbReference>